<evidence type="ECO:0000313" key="2">
    <source>
        <dbReference type="EMBL" id="GMI16814.1"/>
    </source>
</evidence>
<feature type="compositionally biased region" description="Polar residues" evidence="1">
    <location>
        <begin position="41"/>
        <end position="53"/>
    </location>
</feature>
<reference evidence="3" key="1">
    <citation type="journal article" date="2023" name="Commun. Biol.">
        <title>Genome analysis of Parmales, the sister group of diatoms, reveals the evolutionary specialization of diatoms from phago-mixotrophs to photoautotrophs.</title>
        <authorList>
            <person name="Ban H."/>
            <person name="Sato S."/>
            <person name="Yoshikawa S."/>
            <person name="Yamada K."/>
            <person name="Nakamura Y."/>
            <person name="Ichinomiya M."/>
            <person name="Sato N."/>
            <person name="Blanc-Mathieu R."/>
            <person name="Endo H."/>
            <person name="Kuwata A."/>
            <person name="Ogata H."/>
        </authorList>
    </citation>
    <scope>NUCLEOTIDE SEQUENCE [LARGE SCALE GENOMIC DNA]</scope>
    <source>
        <strain evidence="3">NIES 3700</strain>
    </source>
</reference>
<feature type="region of interest" description="Disordered" evidence="1">
    <location>
        <begin position="28"/>
        <end position="99"/>
    </location>
</feature>
<accession>A0A9W7FRC8</accession>
<sequence>MITSNMLRQIVKRYRDSVDLSWFTRVTKRKNTDSPPPAALTENSVDSQNSLSDFDSPKRPKFGSRSKLTDIPSLDLPDPSNPDLHLTGSNSPTPLLTPPPATFDLSWPCGLTVDCGMINVGEMDRKEVASGLTPMLKGLKGTVEEEGGENFQL</sequence>
<gene>
    <name evidence="2" type="ORF">TrLO_g6205</name>
</gene>
<comment type="caution">
    <text evidence="2">The sequence shown here is derived from an EMBL/GenBank/DDBJ whole genome shotgun (WGS) entry which is preliminary data.</text>
</comment>
<dbReference type="AlphaFoldDB" id="A0A9W7FRC8"/>
<feature type="compositionally biased region" description="Low complexity" evidence="1">
    <location>
        <begin position="69"/>
        <end position="84"/>
    </location>
</feature>
<name>A0A9W7FRC8_9STRA</name>
<organism evidence="2 3">
    <name type="scientific">Triparma laevis f. longispina</name>
    <dbReference type="NCBI Taxonomy" id="1714387"/>
    <lineage>
        <taxon>Eukaryota</taxon>
        <taxon>Sar</taxon>
        <taxon>Stramenopiles</taxon>
        <taxon>Ochrophyta</taxon>
        <taxon>Bolidophyceae</taxon>
        <taxon>Parmales</taxon>
        <taxon>Triparmaceae</taxon>
        <taxon>Triparma</taxon>
    </lineage>
</organism>
<dbReference type="Proteomes" id="UP001165122">
    <property type="component" value="Unassembled WGS sequence"/>
</dbReference>
<evidence type="ECO:0000256" key="1">
    <source>
        <dbReference type="SAM" id="MobiDB-lite"/>
    </source>
</evidence>
<dbReference type="EMBL" id="BRXW01000267">
    <property type="protein sequence ID" value="GMI16814.1"/>
    <property type="molecule type" value="Genomic_DNA"/>
</dbReference>
<dbReference type="OrthoDB" id="10359017at2759"/>
<protein>
    <submittedName>
        <fullName evidence="2">Uncharacterized protein</fullName>
    </submittedName>
</protein>
<evidence type="ECO:0000313" key="3">
    <source>
        <dbReference type="Proteomes" id="UP001165122"/>
    </source>
</evidence>
<keyword evidence="3" id="KW-1185">Reference proteome</keyword>
<proteinExistence type="predicted"/>